<evidence type="ECO:0000313" key="3">
    <source>
        <dbReference type="Proteomes" id="UP000481872"/>
    </source>
</evidence>
<sequence>MNYEIVNLVEKQVVGLIKETTNENGKAIKDIGEMWEKFLAKAYYEKIKNRNNKKFIAVYTDYQGDFTNPYNFLICSEVIKSDNLESPLVSRKIPGGKYAKFVIKGDVKKSVQEFWSELWQMNLDRRYSCDFEEYQNNSNDMKNQEIHIYISLN</sequence>
<feature type="domain" description="AraC effector-binding" evidence="1">
    <location>
        <begin position="1"/>
        <end position="153"/>
    </location>
</feature>
<dbReference type="InterPro" id="IPR053182">
    <property type="entry name" value="YobU-like_regulator"/>
</dbReference>
<dbReference type="SUPFAM" id="SSF55136">
    <property type="entry name" value="Probable bacterial effector-binding domain"/>
    <property type="match status" value="1"/>
</dbReference>
<dbReference type="Proteomes" id="UP000481872">
    <property type="component" value="Unassembled WGS sequence"/>
</dbReference>
<evidence type="ECO:0000259" key="1">
    <source>
        <dbReference type="SMART" id="SM00871"/>
    </source>
</evidence>
<dbReference type="Gene3D" id="3.20.80.10">
    <property type="entry name" value="Regulatory factor, effector binding domain"/>
    <property type="match status" value="1"/>
</dbReference>
<dbReference type="PANTHER" id="PTHR36444">
    <property type="entry name" value="TRANSCRIPTIONAL REGULATOR PROTEIN YOBU-RELATED"/>
    <property type="match status" value="1"/>
</dbReference>
<organism evidence="2 3">
    <name type="scientific">Clostridium senegalense</name>
    <dbReference type="NCBI Taxonomy" id="1465809"/>
    <lineage>
        <taxon>Bacteria</taxon>
        <taxon>Bacillati</taxon>
        <taxon>Bacillota</taxon>
        <taxon>Clostridia</taxon>
        <taxon>Eubacteriales</taxon>
        <taxon>Clostridiaceae</taxon>
        <taxon>Clostridium</taxon>
    </lineage>
</organism>
<dbReference type="PANTHER" id="PTHR36444:SF2">
    <property type="entry name" value="TRANSCRIPTIONAL REGULATOR PROTEIN YOBU-RELATED"/>
    <property type="match status" value="1"/>
</dbReference>
<keyword evidence="3" id="KW-1185">Reference proteome</keyword>
<proteinExistence type="predicted"/>
<dbReference type="InterPro" id="IPR011256">
    <property type="entry name" value="Reg_factor_effector_dom_sf"/>
</dbReference>
<dbReference type="AlphaFoldDB" id="A0A6M0GYX6"/>
<reference evidence="2 3" key="1">
    <citation type="submission" date="2020-02" db="EMBL/GenBank/DDBJ databases">
        <title>Genome assembly of a novel Clostridium senegalense strain.</title>
        <authorList>
            <person name="Gupta T.B."/>
            <person name="Jauregui R."/>
            <person name="Maclean P."/>
            <person name="Nawarathana A."/>
            <person name="Brightwell G."/>
        </authorList>
    </citation>
    <scope>NUCLEOTIDE SEQUENCE [LARGE SCALE GENOMIC DNA]</scope>
    <source>
        <strain evidence="2 3">AGRFS4</strain>
    </source>
</reference>
<dbReference type="InterPro" id="IPR029441">
    <property type="entry name" value="Cass2"/>
</dbReference>
<dbReference type="Pfam" id="PF14526">
    <property type="entry name" value="Cass2"/>
    <property type="match status" value="1"/>
</dbReference>
<comment type="caution">
    <text evidence="2">The sequence shown here is derived from an EMBL/GenBank/DDBJ whole genome shotgun (WGS) entry which is preliminary data.</text>
</comment>
<protein>
    <submittedName>
        <fullName evidence="2">AraC family transcriptional regulator</fullName>
    </submittedName>
</protein>
<dbReference type="InterPro" id="IPR010499">
    <property type="entry name" value="AraC_E-bd"/>
</dbReference>
<dbReference type="SMART" id="SM00871">
    <property type="entry name" value="AraC_E_bind"/>
    <property type="match status" value="1"/>
</dbReference>
<name>A0A6M0GYX6_9CLOT</name>
<gene>
    <name evidence="2" type="ORF">G3M99_02280</name>
</gene>
<dbReference type="EMBL" id="JAAGPU010000002">
    <property type="protein sequence ID" value="NEU03700.1"/>
    <property type="molecule type" value="Genomic_DNA"/>
</dbReference>
<accession>A0A6M0GYX6</accession>
<dbReference type="RefSeq" id="WP_199869014.1">
    <property type="nucleotide sequence ID" value="NZ_JAAGPU010000002.1"/>
</dbReference>
<evidence type="ECO:0000313" key="2">
    <source>
        <dbReference type="EMBL" id="NEU03700.1"/>
    </source>
</evidence>